<dbReference type="InterPro" id="IPR021109">
    <property type="entry name" value="Peptidase_aspartic_dom_sf"/>
</dbReference>
<protein>
    <submittedName>
        <fullName evidence="2">Uncharacterized protein</fullName>
    </submittedName>
</protein>
<dbReference type="Gene3D" id="2.40.70.10">
    <property type="entry name" value="Acid Proteases"/>
    <property type="match status" value="1"/>
</dbReference>
<comment type="caution">
    <text evidence="2">The sequence shown here is derived from an EMBL/GenBank/DDBJ whole genome shotgun (WGS) entry which is preliminary data.</text>
</comment>
<gene>
    <name evidence="2" type="ORF">TNCT_242881</name>
</gene>
<feature type="compositionally biased region" description="Basic residues" evidence="1">
    <location>
        <begin position="209"/>
        <end position="232"/>
    </location>
</feature>
<evidence type="ECO:0000313" key="2">
    <source>
        <dbReference type="EMBL" id="GFQ80044.1"/>
    </source>
</evidence>
<sequence length="232" mass="26300">MRQKIFITTDIASSTFQGLLGYDFLLCNSITLDLNSNTLKFSDTTIPVIHNNSQGNLEDVNNANFSASLNAILETPAQVESKYVNMCKSNVNKTSKALLETPTHIKPIYSECKQIQNVKSKPLLPTPKVHSTNTNETHTVKTIRKIILQPNETAYVNFRSTNANTLNSNTVLFQPKINQNHNIELHSSVNEIRADNTFTTLIRNIGRSTHTHKQRHKHWNNKPRGHNRRTSK</sequence>
<proteinExistence type="predicted"/>
<feature type="region of interest" description="Disordered" evidence="1">
    <location>
        <begin position="207"/>
        <end position="232"/>
    </location>
</feature>
<dbReference type="Proteomes" id="UP000887116">
    <property type="component" value="Unassembled WGS sequence"/>
</dbReference>
<evidence type="ECO:0000256" key="1">
    <source>
        <dbReference type="SAM" id="MobiDB-lite"/>
    </source>
</evidence>
<dbReference type="EMBL" id="BMAO01022173">
    <property type="protein sequence ID" value="GFQ80044.1"/>
    <property type="molecule type" value="Genomic_DNA"/>
</dbReference>
<dbReference type="AlphaFoldDB" id="A0A8X6KP20"/>
<reference evidence="2" key="1">
    <citation type="submission" date="2020-07" db="EMBL/GenBank/DDBJ databases">
        <title>Multicomponent nature underlies the extraordinary mechanical properties of spider dragline silk.</title>
        <authorList>
            <person name="Kono N."/>
            <person name="Nakamura H."/>
            <person name="Mori M."/>
            <person name="Yoshida Y."/>
            <person name="Ohtoshi R."/>
            <person name="Malay A.D."/>
            <person name="Moran D.A.P."/>
            <person name="Tomita M."/>
            <person name="Numata K."/>
            <person name="Arakawa K."/>
        </authorList>
    </citation>
    <scope>NUCLEOTIDE SEQUENCE</scope>
</reference>
<organism evidence="2 3">
    <name type="scientific">Trichonephila clavata</name>
    <name type="common">Joro spider</name>
    <name type="synonym">Nephila clavata</name>
    <dbReference type="NCBI Taxonomy" id="2740835"/>
    <lineage>
        <taxon>Eukaryota</taxon>
        <taxon>Metazoa</taxon>
        <taxon>Ecdysozoa</taxon>
        <taxon>Arthropoda</taxon>
        <taxon>Chelicerata</taxon>
        <taxon>Arachnida</taxon>
        <taxon>Araneae</taxon>
        <taxon>Araneomorphae</taxon>
        <taxon>Entelegynae</taxon>
        <taxon>Araneoidea</taxon>
        <taxon>Nephilidae</taxon>
        <taxon>Trichonephila</taxon>
    </lineage>
</organism>
<keyword evidence="3" id="KW-1185">Reference proteome</keyword>
<accession>A0A8X6KP20</accession>
<evidence type="ECO:0000313" key="3">
    <source>
        <dbReference type="Proteomes" id="UP000887116"/>
    </source>
</evidence>
<name>A0A8X6KP20_TRICU</name>